<evidence type="ECO:0000259" key="3">
    <source>
        <dbReference type="Pfam" id="PF00589"/>
    </source>
</evidence>
<evidence type="ECO:0000256" key="2">
    <source>
        <dbReference type="SAM" id="MobiDB-lite"/>
    </source>
</evidence>
<dbReference type="InterPro" id="IPR011010">
    <property type="entry name" value="DNA_brk_join_enz"/>
</dbReference>
<dbReference type="EMBL" id="VCPC01000003">
    <property type="protein sequence ID" value="TMV11915.1"/>
    <property type="molecule type" value="Genomic_DNA"/>
</dbReference>
<organism evidence="4 5">
    <name type="scientific">Arenibacterium halophilum</name>
    <dbReference type="NCBI Taxonomy" id="2583821"/>
    <lineage>
        <taxon>Bacteria</taxon>
        <taxon>Pseudomonadati</taxon>
        <taxon>Pseudomonadota</taxon>
        <taxon>Alphaproteobacteria</taxon>
        <taxon>Rhodobacterales</taxon>
        <taxon>Paracoccaceae</taxon>
        <taxon>Arenibacterium</taxon>
    </lineage>
</organism>
<dbReference type="SUPFAM" id="SSF56349">
    <property type="entry name" value="DNA breaking-rejoining enzymes"/>
    <property type="match status" value="1"/>
</dbReference>
<dbReference type="InterPro" id="IPR013762">
    <property type="entry name" value="Integrase-like_cat_sf"/>
</dbReference>
<evidence type="ECO:0000313" key="4">
    <source>
        <dbReference type="EMBL" id="TMV11915.1"/>
    </source>
</evidence>
<sequence length="366" mass="39381">MRQTVRGGGVVTLKYLTSTKNSAGVTYFYLRRNGKKTPLGQGPIDSPEFLARYAEAMGATGGAVKSVKENSLAALCNAFRAGTTYKTKSKGYRAVLDRNLAAITEAYGEAPIAGLKPHHIRADLNKLDPHPANARLKTWRLLCTFANDSNWSPINATDGIKRGALPKSDGHTPWSSQDIADFRARWNIGSVQRLAMELLFWTGARTVDAVRLSPSMVGADGVLTFTQSKTGGKAYVPWTCHLPAWASGFEADRQHLLSCLQAGTFTYLETSSGKVRSEAGLSNLISAATRPGISAHGLRKSRLTAIAEAGGSASAIMSWGGHKSLKEAEDYVSTANRKALLIGTEQKQKSANKSDKSANKHSKKLK</sequence>
<dbReference type="Gene3D" id="1.10.443.10">
    <property type="entry name" value="Intergrase catalytic core"/>
    <property type="match status" value="1"/>
</dbReference>
<keyword evidence="1" id="KW-0233">DNA recombination</keyword>
<evidence type="ECO:0000256" key="1">
    <source>
        <dbReference type="ARBA" id="ARBA00023172"/>
    </source>
</evidence>
<protein>
    <recommendedName>
        <fullName evidence="3">Tyr recombinase domain-containing protein</fullName>
    </recommendedName>
</protein>
<dbReference type="Proteomes" id="UP001191082">
    <property type="component" value="Unassembled WGS sequence"/>
</dbReference>
<accession>A0ABY2X7Y4</accession>
<name>A0ABY2X7Y4_9RHOB</name>
<feature type="domain" description="Tyr recombinase" evidence="3">
    <location>
        <begin position="191"/>
        <end position="335"/>
    </location>
</feature>
<proteinExistence type="predicted"/>
<dbReference type="Pfam" id="PF00589">
    <property type="entry name" value="Phage_integrase"/>
    <property type="match status" value="1"/>
</dbReference>
<gene>
    <name evidence="4" type="ORF">FGK64_16815</name>
</gene>
<evidence type="ECO:0000313" key="5">
    <source>
        <dbReference type="Proteomes" id="UP001191082"/>
    </source>
</evidence>
<dbReference type="InterPro" id="IPR002104">
    <property type="entry name" value="Integrase_catalytic"/>
</dbReference>
<feature type="region of interest" description="Disordered" evidence="2">
    <location>
        <begin position="342"/>
        <end position="366"/>
    </location>
</feature>
<feature type="compositionally biased region" description="Basic and acidic residues" evidence="2">
    <location>
        <begin position="346"/>
        <end position="358"/>
    </location>
</feature>
<comment type="caution">
    <text evidence="4">The sequence shown here is derived from an EMBL/GenBank/DDBJ whole genome shotgun (WGS) entry which is preliminary data.</text>
</comment>
<reference evidence="4 5" key="1">
    <citation type="submission" date="2019-05" db="EMBL/GenBank/DDBJ databases">
        <title>Marivita sp. nov. isolated from sea sediment.</title>
        <authorList>
            <person name="Kim W."/>
        </authorList>
    </citation>
    <scope>NUCLEOTIDE SEQUENCE [LARGE SCALE GENOMIC DNA]</scope>
    <source>
        <strain evidence="4 5">CAU 1492</strain>
    </source>
</reference>
<keyword evidence="5" id="KW-1185">Reference proteome</keyword>